<evidence type="ECO:0000256" key="1">
    <source>
        <dbReference type="SAM" id="Phobius"/>
    </source>
</evidence>
<sequence>MRIFSVLLTAFFLSFATSASAITVLYDFEQNLSDNQTSVDYIENGVTLTVSSTGGQVHRAGNGIGVRGNPEGARIGLGEQLTFTFDGYRIDSFTATIWERGSEDEQFIFGSDGLLTAFGGTNGVSLQTFTASLLNGASSFTIQGVVPNGPGNRGIKISNIQVELSEIPLPASSGLLLAAIMGLGFYKRRKP</sequence>
<dbReference type="NCBIfam" id="TIGR03370">
    <property type="entry name" value="VPLPA-CTERM"/>
    <property type="match status" value="1"/>
</dbReference>
<dbReference type="RefSeq" id="WP_072898712.1">
    <property type="nucleotide sequence ID" value="NZ_FQXB01000001.1"/>
</dbReference>
<keyword evidence="2" id="KW-0732">Signal</keyword>
<feature type="signal peptide" evidence="2">
    <location>
        <begin position="1"/>
        <end position="21"/>
    </location>
</feature>
<keyword evidence="1" id="KW-0812">Transmembrane</keyword>
<dbReference type="AlphaFoldDB" id="A0A1M5LH43"/>
<evidence type="ECO:0000313" key="4">
    <source>
        <dbReference type="Proteomes" id="UP000184074"/>
    </source>
</evidence>
<feature type="chain" id="PRO_5013336542" evidence="2">
    <location>
        <begin position="22"/>
        <end position="191"/>
    </location>
</feature>
<evidence type="ECO:0000313" key="3">
    <source>
        <dbReference type="EMBL" id="SHG64286.1"/>
    </source>
</evidence>
<dbReference type="Proteomes" id="UP000184074">
    <property type="component" value="Unassembled WGS sequence"/>
</dbReference>
<dbReference type="STRING" id="1508389.SAMN05444003_0283"/>
<feature type="transmembrane region" description="Helical" evidence="1">
    <location>
        <begin position="167"/>
        <end position="186"/>
    </location>
</feature>
<dbReference type="OrthoDB" id="10012815at2"/>
<keyword evidence="1" id="KW-1133">Transmembrane helix</keyword>
<reference evidence="3 4" key="1">
    <citation type="submission" date="2016-11" db="EMBL/GenBank/DDBJ databases">
        <authorList>
            <person name="Jaros S."/>
            <person name="Januszkiewicz K."/>
            <person name="Wedrychowicz H."/>
        </authorList>
    </citation>
    <scope>NUCLEOTIDE SEQUENCE [LARGE SCALE GENOMIC DNA]</scope>
    <source>
        <strain evidence="3 4">DSM 28715</strain>
    </source>
</reference>
<organism evidence="3 4">
    <name type="scientific">Cognatiyoonia sediminum</name>
    <dbReference type="NCBI Taxonomy" id="1508389"/>
    <lineage>
        <taxon>Bacteria</taxon>
        <taxon>Pseudomonadati</taxon>
        <taxon>Pseudomonadota</taxon>
        <taxon>Alphaproteobacteria</taxon>
        <taxon>Rhodobacterales</taxon>
        <taxon>Paracoccaceae</taxon>
        <taxon>Cognatiyoonia</taxon>
    </lineage>
</organism>
<evidence type="ECO:0000256" key="2">
    <source>
        <dbReference type="SAM" id="SignalP"/>
    </source>
</evidence>
<keyword evidence="4" id="KW-1185">Reference proteome</keyword>
<name>A0A1M5LH43_9RHOB</name>
<protein>
    <submittedName>
        <fullName evidence="3">VPLPA-CTERM protein sorting domain-containing protein</fullName>
    </submittedName>
</protein>
<keyword evidence="1" id="KW-0472">Membrane</keyword>
<dbReference type="EMBL" id="FQXB01000001">
    <property type="protein sequence ID" value="SHG64286.1"/>
    <property type="molecule type" value="Genomic_DNA"/>
</dbReference>
<proteinExistence type="predicted"/>
<dbReference type="InterPro" id="IPR022472">
    <property type="entry name" value="VPLPA-CTERM"/>
</dbReference>
<accession>A0A1M5LH43</accession>
<gene>
    <name evidence="3" type="ORF">SAMN05444003_0283</name>
</gene>